<keyword evidence="1" id="KW-1133">Transmembrane helix</keyword>
<evidence type="ECO:0000313" key="2">
    <source>
        <dbReference type="EMBL" id="MDI4646297.1"/>
    </source>
</evidence>
<name>A0ABT6THJ2_9BACL</name>
<accession>A0ABT6THJ2</accession>
<keyword evidence="3" id="KW-1185">Reference proteome</keyword>
<feature type="transmembrane region" description="Helical" evidence="1">
    <location>
        <begin position="153"/>
        <end position="172"/>
    </location>
</feature>
<feature type="transmembrane region" description="Helical" evidence="1">
    <location>
        <begin position="391"/>
        <end position="410"/>
    </location>
</feature>
<sequence length="422" mass="44045">MPESASRKKSFMISVFLGGCALALVVGIVRSPDEAFRASLGGLEIWWKTVFPGLLPPLMLAELLAASGLLHGIAALGSPLFRRLFRLPAGASWVAAFGWTAGIPAGARETARLRDRGLIGGREAESLLLLSHMPNPFLVIVVVGSGFLQAPSYGWAIAVGLWVSGIVAGMLWPRLGGRDSVSAEPSGELPDHEGVAPHLRPAGTALRRAYRAMQEARLADARPFGKQTADAVTSAVATLFAIGGLMMMSAVLLRILQTALPGTDAWLTIPSLYEMHLGAYASGRSALFESAPAKAAALIAAALAWSGVSGLLQARAAWSGSRFPWSRFVAGRLLHAALALAATYPLALAAERGWFAPLAPVWHGFAGPIAASGQAAGPLPSGWTLLPGTTLATLASLGIFVLLALLAALISPRRRGNGKRPK</sequence>
<feature type="transmembrane region" description="Helical" evidence="1">
    <location>
        <begin position="333"/>
        <end position="350"/>
    </location>
</feature>
<reference evidence="2" key="1">
    <citation type="submission" date="2023-04" db="EMBL/GenBank/DDBJ databases">
        <title>Comparative genomic analysis of Cohnella hashimotonis sp. nov., isolated from the International Space Station.</title>
        <authorList>
            <person name="Venkateswaran K."/>
            <person name="Simpson A."/>
        </authorList>
    </citation>
    <scope>NUCLEOTIDE SEQUENCE</scope>
    <source>
        <strain evidence="2">F6_2S_P_1</strain>
    </source>
</reference>
<feature type="transmembrane region" description="Helical" evidence="1">
    <location>
        <begin position="231"/>
        <end position="256"/>
    </location>
</feature>
<evidence type="ECO:0000313" key="3">
    <source>
        <dbReference type="Proteomes" id="UP001161691"/>
    </source>
</evidence>
<feature type="transmembrane region" description="Helical" evidence="1">
    <location>
        <begin position="295"/>
        <end position="312"/>
    </location>
</feature>
<comment type="caution">
    <text evidence="2">The sequence shown here is derived from an EMBL/GenBank/DDBJ whole genome shotgun (WGS) entry which is preliminary data.</text>
</comment>
<evidence type="ECO:0008006" key="4">
    <source>
        <dbReference type="Google" id="ProtNLM"/>
    </source>
</evidence>
<proteinExistence type="predicted"/>
<feature type="transmembrane region" description="Helical" evidence="1">
    <location>
        <begin position="54"/>
        <end position="76"/>
    </location>
</feature>
<organism evidence="2 3">
    <name type="scientific">Cohnella hashimotonis</name>
    <dbReference type="NCBI Taxonomy" id="2826895"/>
    <lineage>
        <taxon>Bacteria</taxon>
        <taxon>Bacillati</taxon>
        <taxon>Bacillota</taxon>
        <taxon>Bacilli</taxon>
        <taxon>Bacillales</taxon>
        <taxon>Paenibacillaceae</taxon>
        <taxon>Cohnella</taxon>
    </lineage>
</organism>
<gene>
    <name evidence="2" type="ORF">KB449_15065</name>
</gene>
<evidence type="ECO:0000256" key="1">
    <source>
        <dbReference type="SAM" id="Phobius"/>
    </source>
</evidence>
<keyword evidence="1" id="KW-0812">Transmembrane</keyword>
<dbReference type="EMBL" id="JAGRPV010000001">
    <property type="protein sequence ID" value="MDI4646297.1"/>
    <property type="molecule type" value="Genomic_DNA"/>
</dbReference>
<keyword evidence="1" id="KW-0472">Membrane</keyword>
<feature type="transmembrane region" description="Helical" evidence="1">
    <location>
        <begin position="126"/>
        <end position="147"/>
    </location>
</feature>
<dbReference type="PROSITE" id="PS51257">
    <property type="entry name" value="PROKAR_LIPOPROTEIN"/>
    <property type="match status" value="1"/>
</dbReference>
<dbReference type="RefSeq" id="WP_282909162.1">
    <property type="nucleotide sequence ID" value="NZ_JAGRPV010000001.1"/>
</dbReference>
<dbReference type="Proteomes" id="UP001161691">
    <property type="component" value="Unassembled WGS sequence"/>
</dbReference>
<protein>
    <recommendedName>
        <fullName evidence="4">Sporulation integral membrane protein YlbJ</fullName>
    </recommendedName>
</protein>